<dbReference type="SMART" id="SM00360">
    <property type="entry name" value="RRM"/>
    <property type="match status" value="1"/>
</dbReference>
<evidence type="ECO:0000313" key="7">
    <source>
        <dbReference type="EMBL" id="SSW99873.1"/>
    </source>
</evidence>
<protein>
    <submittedName>
        <fullName evidence="7">CSON000901 protein</fullName>
    </submittedName>
</protein>
<feature type="region of interest" description="Disordered" evidence="5">
    <location>
        <begin position="1"/>
        <end position="26"/>
    </location>
</feature>
<evidence type="ECO:0000256" key="3">
    <source>
        <dbReference type="ARBA" id="ARBA00023242"/>
    </source>
</evidence>
<dbReference type="VEuPathDB" id="VectorBase:CSON000901"/>
<dbReference type="GO" id="GO:0000381">
    <property type="term" value="P:regulation of alternative mRNA splicing, via spliceosome"/>
    <property type="evidence" value="ECO:0007669"/>
    <property type="project" value="TreeGrafter"/>
</dbReference>
<organism evidence="7">
    <name type="scientific">Culicoides sonorensis</name>
    <name type="common">Biting midge</name>
    <dbReference type="NCBI Taxonomy" id="179676"/>
    <lineage>
        <taxon>Eukaryota</taxon>
        <taxon>Metazoa</taxon>
        <taxon>Ecdysozoa</taxon>
        <taxon>Arthropoda</taxon>
        <taxon>Hexapoda</taxon>
        <taxon>Insecta</taxon>
        <taxon>Pterygota</taxon>
        <taxon>Neoptera</taxon>
        <taxon>Endopterygota</taxon>
        <taxon>Diptera</taxon>
        <taxon>Nematocera</taxon>
        <taxon>Chironomoidea</taxon>
        <taxon>Ceratopogonidae</taxon>
        <taxon>Ceratopogoninae</taxon>
        <taxon>Culicoides</taxon>
        <taxon>Monoculicoides</taxon>
    </lineage>
</organism>
<dbReference type="PANTHER" id="PTHR13798:SF11">
    <property type="entry name" value="RNA-BINDING PROTEIN 7-RELATED"/>
    <property type="match status" value="1"/>
</dbReference>
<dbReference type="InterPro" id="IPR000504">
    <property type="entry name" value="RRM_dom"/>
</dbReference>
<feature type="compositionally biased region" description="Basic and acidic residues" evidence="5">
    <location>
        <begin position="174"/>
        <end position="219"/>
    </location>
</feature>
<dbReference type="Pfam" id="PF00076">
    <property type="entry name" value="RRM_1"/>
    <property type="match status" value="1"/>
</dbReference>
<dbReference type="InterPro" id="IPR012677">
    <property type="entry name" value="Nucleotide-bd_a/b_plait_sf"/>
</dbReference>
<dbReference type="InterPro" id="IPR052285">
    <property type="entry name" value="NEXT_complex_subunit"/>
</dbReference>
<feature type="compositionally biased region" description="Basic and acidic residues" evidence="5">
    <location>
        <begin position="1"/>
        <end position="12"/>
    </location>
</feature>
<accession>A0A336KAT2</accession>
<dbReference type="EMBL" id="UFQS01000114">
    <property type="protein sequence ID" value="SSW99873.1"/>
    <property type="molecule type" value="Genomic_DNA"/>
</dbReference>
<dbReference type="AlphaFoldDB" id="A0A336KAT2"/>
<feature type="domain" description="RRM" evidence="6">
    <location>
        <begin position="26"/>
        <end position="104"/>
    </location>
</feature>
<evidence type="ECO:0000259" key="6">
    <source>
        <dbReference type="PROSITE" id="PS50102"/>
    </source>
</evidence>
<dbReference type="SUPFAM" id="SSF54928">
    <property type="entry name" value="RNA-binding domain, RBD"/>
    <property type="match status" value="1"/>
</dbReference>
<dbReference type="GO" id="GO:0003727">
    <property type="term" value="F:single-stranded RNA binding"/>
    <property type="evidence" value="ECO:0007669"/>
    <property type="project" value="TreeGrafter"/>
</dbReference>
<dbReference type="Gene3D" id="3.30.70.330">
    <property type="match status" value="1"/>
</dbReference>
<evidence type="ECO:0000313" key="8">
    <source>
        <dbReference type="EMBL" id="SSX20253.1"/>
    </source>
</evidence>
<reference evidence="8" key="2">
    <citation type="submission" date="2018-07" db="EMBL/GenBank/DDBJ databases">
        <authorList>
            <person name="Quirk P.G."/>
            <person name="Krulwich T.A."/>
        </authorList>
    </citation>
    <scope>NUCLEOTIDE SEQUENCE</scope>
</reference>
<sequence>MNSTEKQNENERNISTTTNHNDEDDRTVFVGNLAEKVTNELLYELFLQAGPIDEISIPKDKESGKQKSFGFVRYKHAVSVGYACNIYKGTRLFGRELNIKSRNKDANTNLTFEPRGLQSLIQGFQPSNTISKNMLPNSPAFLPAPNSFSMIDPIFLQTLTKANPYGDIKFGDYNYDKKDQGKHSYKDRGSRHSRHDERKYKDDRYQRERKTDKWKQNRR</sequence>
<evidence type="ECO:0000256" key="1">
    <source>
        <dbReference type="ARBA" id="ARBA00004642"/>
    </source>
</evidence>
<dbReference type="CDD" id="cd12336">
    <property type="entry name" value="RRM_RBM7_like"/>
    <property type="match status" value="1"/>
</dbReference>
<dbReference type="EMBL" id="UFQT01000114">
    <property type="protein sequence ID" value="SSX20253.1"/>
    <property type="molecule type" value="Genomic_DNA"/>
</dbReference>
<keyword evidence="2 4" id="KW-0694">RNA-binding</keyword>
<proteinExistence type="predicted"/>
<feature type="region of interest" description="Disordered" evidence="5">
    <location>
        <begin position="173"/>
        <end position="219"/>
    </location>
</feature>
<gene>
    <name evidence="7" type="primary">CSON000901</name>
</gene>
<evidence type="ECO:0000256" key="5">
    <source>
        <dbReference type="SAM" id="MobiDB-lite"/>
    </source>
</evidence>
<dbReference type="InterPro" id="IPR035979">
    <property type="entry name" value="RBD_domain_sf"/>
</dbReference>
<evidence type="ECO:0000256" key="4">
    <source>
        <dbReference type="PROSITE-ProRule" id="PRU00176"/>
    </source>
</evidence>
<dbReference type="GO" id="GO:0005654">
    <property type="term" value="C:nucleoplasm"/>
    <property type="evidence" value="ECO:0007669"/>
    <property type="project" value="UniProtKB-SubCell"/>
</dbReference>
<name>A0A336KAT2_CULSO</name>
<keyword evidence="3" id="KW-0539">Nucleus</keyword>
<evidence type="ECO:0000256" key="2">
    <source>
        <dbReference type="ARBA" id="ARBA00022884"/>
    </source>
</evidence>
<dbReference type="PROSITE" id="PS50102">
    <property type="entry name" value="RRM"/>
    <property type="match status" value="1"/>
</dbReference>
<dbReference type="OMA" id="NDFRNEG"/>
<dbReference type="PANTHER" id="PTHR13798">
    <property type="entry name" value="RNA BINDING MOTIF RBM PROTEIN -RELATED"/>
    <property type="match status" value="1"/>
</dbReference>
<reference evidence="7" key="1">
    <citation type="submission" date="2018-04" db="EMBL/GenBank/DDBJ databases">
        <authorList>
            <person name="Go L.Y."/>
            <person name="Mitchell J.A."/>
        </authorList>
    </citation>
    <scope>NUCLEOTIDE SEQUENCE</scope>
    <source>
        <tissue evidence="7">Whole organism</tissue>
    </source>
</reference>
<comment type="subcellular location">
    <subcellularLocation>
        <location evidence="1">Nucleus</location>
        <location evidence="1">Nucleoplasm</location>
    </subcellularLocation>
</comment>